<feature type="transmembrane region" description="Helical" evidence="6">
    <location>
        <begin position="168"/>
        <end position="192"/>
    </location>
</feature>
<proteinExistence type="predicted"/>
<dbReference type="Proteomes" id="UP000184501">
    <property type="component" value="Unassembled WGS sequence"/>
</dbReference>
<feature type="transmembrane region" description="Helical" evidence="6">
    <location>
        <begin position="45"/>
        <end position="70"/>
    </location>
</feature>
<evidence type="ECO:0000256" key="1">
    <source>
        <dbReference type="ARBA" id="ARBA00004651"/>
    </source>
</evidence>
<reference evidence="7 8" key="1">
    <citation type="submission" date="2016-11" db="EMBL/GenBank/DDBJ databases">
        <authorList>
            <person name="Jaros S."/>
            <person name="Januszkiewicz K."/>
            <person name="Wedrychowicz H."/>
        </authorList>
    </citation>
    <scope>NUCLEOTIDE SEQUENCE [LARGE SCALE GENOMIC DNA]</scope>
    <source>
        <strain evidence="7 8">DSM 44523</strain>
    </source>
</reference>
<organism evidence="7 8">
    <name type="scientific">Streptoalloteichus hindustanus</name>
    <dbReference type="NCBI Taxonomy" id="2017"/>
    <lineage>
        <taxon>Bacteria</taxon>
        <taxon>Bacillati</taxon>
        <taxon>Actinomycetota</taxon>
        <taxon>Actinomycetes</taxon>
        <taxon>Pseudonocardiales</taxon>
        <taxon>Pseudonocardiaceae</taxon>
        <taxon>Streptoalloteichus</taxon>
    </lineage>
</organism>
<evidence type="ECO:0000256" key="5">
    <source>
        <dbReference type="ARBA" id="ARBA00023136"/>
    </source>
</evidence>
<evidence type="ECO:0000256" key="3">
    <source>
        <dbReference type="ARBA" id="ARBA00022692"/>
    </source>
</evidence>
<dbReference type="GO" id="GO:0005886">
    <property type="term" value="C:plasma membrane"/>
    <property type="evidence" value="ECO:0007669"/>
    <property type="project" value="UniProtKB-SubCell"/>
</dbReference>
<comment type="subcellular location">
    <subcellularLocation>
        <location evidence="1">Cell membrane</location>
        <topology evidence="1">Multi-pass membrane protein</topology>
    </subcellularLocation>
</comment>
<evidence type="ECO:0000313" key="8">
    <source>
        <dbReference type="Proteomes" id="UP000184501"/>
    </source>
</evidence>
<keyword evidence="3 6" id="KW-0812">Transmembrane</keyword>
<gene>
    <name evidence="7" type="ORF">SAMN05444320_102474</name>
</gene>
<dbReference type="PANTHER" id="PTHR30086:SF20">
    <property type="entry name" value="ARGININE EXPORTER PROTEIN ARGO-RELATED"/>
    <property type="match status" value="1"/>
</dbReference>
<dbReference type="STRING" id="2017.SAMN05444320_102474"/>
<feature type="transmembrane region" description="Helical" evidence="6">
    <location>
        <begin position="77"/>
        <end position="95"/>
    </location>
</feature>
<dbReference type="AlphaFoldDB" id="A0A1M4YT85"/>
<dbReference type="EMBL" id="FQVN01000002">
    <property type="protein sequence ID" value="SHF08985.1"/>
    <property type="molecule type" value="Genomic_DNA"/>
</dbReference>
<dbReference type="PANTHER" id="PTHR30086">
    <property type="entry name" value="ARGININE EXPORTER PROTEIN ARGO"/>
    <property type="match status" value="1"/>
</dbReference>
<sequence length="225" mass="23008">MLPVMTLSSLAGFVVAVALAAMVPGPTTALVIRRGALGGARAAAPVIAGMQAGLSAWALASAWGLAALVAASEVAFLVLRVVGAVVLVYLGVQAWRAARAVTEDNGVSGADGNGGNGAGDEAAARAGWWRAAGAGLLTNLTNPKIAVFAFAFYPQFISPGADVLTTTMALALLHIVVDSTWFLVVAAFVGRVRAFFGRANVRRHLERITGTVLIALGLRLAVHQP</sequence>
<evidence type="ECO:0000313" key="7">
    <source>
        <dbReference type="EMBL" id="SHF08985.1"/>
    </source>
</evidence>
<dbReference type="GO" id="GO:0015171">
    <property type="term" value="F:amino acid transmembrane transporter activity"/>
    <property type="evidence" value="ECO:0007669"/>
    <property type="project" value="TreeGrafter"/>
</dbReference>
<keyword evidence="8" id="KW-1185">Reference proteome</keyword>
<keyword evidence="4 6" id="KW-1133">Transmembrane helix</keyword>
<evidence type="ECO:0000256" key="2">
    <source>
        <dbReference type="ARBA" id="ARBA00022475"/>
    </source>
</evidence>
<keyword evidence="2" id="KW-1003">Cell membrane</keyword>
<dbReference type="InterPro" id="IPR001123">
    <property type="entry name" value="LeuE-type"/>
</dbReference>
<keyword evidence="5 6" id="KW-0472">Membrane</keyword>
<accession>A0A1M4YT85</accession>
<name>A0A1M4YT85_STRHI</name>
<evidence type="ECO:0000256" key="6">
    <source>
        <dbReference type="SAM" id="Phobius"/>
    </source>
</evidence>
<protein>
    <submittedName>
        <fullName evidence="7">Threonine/homoserine/homoserine lactone efflux protein</fullName>
    </submittedName>
</protein>
<dbReference type="Pfam" id="PF01810">
    <property type="entry name" value="LysE"/>
    <property type="match status" value="1"/>
</dbReference>
<dbReference type="PIRSF" id="PIRSF006324">
    <property type="entry name" value="LeuE"/>
    <property type="match status" value="1"/>
</dbReference>
<evidence type="ECO:0000256" key="4">
    <source>
        <dbReference type="ARBA" id="ARBA00022989"/>
    </source>
</evidence>